<dbReference type="InterPro" id="IPR000836">
    <property type="entry name" value="PRTase_dom"/>
</dbReference>
<dbReference type="InterPro" id="IPR051910">
    <property type="entry name" value="ComF/GntX_DNA_util-trans"/>
</dbReference>
<evidence type="ECO:0000259" key="2">
    <source>
        <dbReference type="Pfam" id="PF00156"/>
    </source>
</evidence>
<dbReference type="SUPFAM" id="SSF53271">
    <property type="entry name" value="PRTase-like"/>
    <property type="match status" value="1"/>
</dbReference>
<evidence type="ECO:0000313" key="4">
    <source>
        <dbReference type="Proteomes" id="UP000305674"/>
    </source>
</evidence>
<dbReference type="EMBL" id="SWCI01000013">
    <property type="protein sequence ID" value="TKB47628.1"/>
    <property type="molecule type" value="Genomic_DNA"/>
</dbReference>
<keyword evidence="4" id="KW-1185">Reference proteome</keyword>
<dbReference type="Proteomes" id="UP000305674">
    <property type="component" value="Unassembled WGS sequence"/>
</dbReference>
<dbReference type="AlphaFoldDB" id="A0A4U1BAQ5"/>
<organism evidence="3 4">
    <name type="scientific">Ferrimonas sediminicola</name>
    <dbReference type="NCBI Taxonomy" id="2569538"/>
    <lineage>
        <taxon>Bacteria</taxon>
        <taxon>Pseudomonadati</taxon>
        <taxon>Pseudomonadota</taxon>
        <taxon>Gammaproteobacteria</taxon>
        <taxon>Alteromonadales</taxon>
        <taxon>Ferrimonadaceae</taxon>
        <taxon>Ferrimonas</taxon>
    </lineage>
</organism>
<name>A0A4U1BAQ5_9GAMM</name>
<dbReference type="CDD" id="cd06223">
    <property type="entry name" value="PRTases_typeI"/>
    <property type="match status" value="1"/>
</dbReference>
<feature type="domain" description="Phosphoribosyltransferase" evidence="2">
    <location>
        <begin position="155"/>
        <end position="235"/>
    </location>
</feature>
<dbReference type="Gene3D" id="3.40.50.2020">
    <property type="match status" value="1"/>
</dbReference>
<dbReference type="InterPro" id="IPR029057">
    <property type="entry name" value="PRTase-like"/>
</dbReference>
<protein>
    <submittedName>
        <fullName evidence="3">ComF family protein</fullName>
    </submittedName>
</protein>
<dbReference type="Pfam" id="PF00156">
    <property type="entry name" value="Pribosyltran"/>
    <property type="match status" value="1"/>
</dbReference>
<dbReference type="OrthoDB" id="9793412at2"/>
<accession>A0A4U1BAQ5</accession>
<dbReference type="PANTHER" id="PTHR47505">
    <property type="entry name" value="DNA UTILIZATION PROTEIN YHGH"/>
    <property type="match status" value="1"/>
</dbReference>
<evidence type="ECO:0000256" key="1">
    <source>
        <dbReference type="ARBA" id="ARBA00008007"/>
    </source>
</evidence>
<dbReference type="PANTHER" id="PTHR47505:SF1">
    <property type="entry name" value="DNA UTILIZATION PROTEIN YHGH"/>
    <property type="match status" value="1"/>
</dbReference>
<comment type="caution">
    <text evidence="3">The sequence shown here is derived from an EMBL/GenBank/DDBJ whole genome shotgun (WGS) entry which is preliminary data.</text>
</comment>
<sequence length="248" mass="27344">MDSSRLTDMLTLSHALSSIVAASLPNRCALCQQPLDRGAGLCDVCLDDGALGSVCLHCHRSLERVPPYRCGACLKRKRWRPVISAFHYHGPIGPCVAHIKTRTQPQLVPPLARHLAGQIDALHRQGILPWPEALVPVPTHRARLRQLGFNPAWLVARALATELELPLLDQLVIKSRPTQLQHQLDGQARRDNLRDAFGVIEQGEGQQVALVDDIITTGSTLKSVTRTLGRAGVRVTQYWTLASALNRR</sequence>
<comment type="similarity">
    <text evidence="1">Belongs to the ComF/GntX family.</text>
</comment>
<reference evidence="3 4" key="1">
    <citation type="submission" date="2019-04" db="EMBL/GenBank/DDBJ databases">
        <authorList>
            <person name="Hwang J.C."/>
        </authorList>
    </citation>
    <scope>NUCLEOTIDE SEQUENCE [LARGE SCALE GENOMIC DNA]</scope>
    <source>
        <strain evidence="3 4">IMCC35001</strain>
    </source>
</reference>
<proteinExistence type="inferred from homology"/>
<gene>
    <name evidence="3" type="ORF">FCL40_15570</name>
</gene>
<evidence type="ECO:0000313" key="3">
    <source>
        <dbReference type="EMBL" id="TKB47628.1"/>
    </source>
</evidence>